<accession>A0A837IB72</accession>
<gene>
    <name evidence="2" type="ORF">UW25_C0005G0057</name>
</gene>
<name>A0A837IB72_9BACT</name>
<comment type="caution">
    <text evidence="2">The sequence shown here is derived from an EMBL/GenBank/DDBJ whole genome shotgun (WGS) entry which is preliminary data.</text>
</comment>
<protein>
    <recommendedName>
        <fullName evidence="4">Antitoxin</fullName>
    </recommendedName>
</protein>
<evidence type="ECO:0000313" key="3">
    <source>
        <dbReference type="Proteomes" id="UP000033815"/>
    </source>
</evidence>
<organism evidence="2 3">
    <name type="scientific">Candidatus Nomurabacteria bacterium GW2011_GWB1_44_12</name>
    <dbReference type="NCBI Taxonomy" id="1618748"/>
    <lineage>
        <taxon>Bacteria</taxon>
        <taxon>Candidatus Nomuraibacteriota</taxon>
    </lineage>
</organism>
<dbReference type="Gene3D" id="3.40.1620.10">
    <property type="entry name" value="YefM-like domain"/>
    <property type="match status" value="1"/>
</dbReference>
<sequence>MATKIEKQIPISEVRANMAKYFKNAEKNPIIVSLDRGKSSRVILSSKFYNELMEAYEDKQDAEEMTILKKTHRGAFIPWNKIKKEMKL</sequence>
<dbReference type="InterPro" id="IPR036165">
    <property type="entry name" value="YefM-like_sf"/>
</dbReference>
<evidence type="ECO:0000313" key="2">
    <source>
        <dbReference type="EMBL" id="KKT36575.1"/>
    </source>
</evidence>
<evidence type="ECO:0008006" key="4">
    <source>
        <dbReference type="Google" id="ProtNLM"/>
    </source>
</evidence>
<dbReference type="AlphaFoldDB" id="A0A837IB72"/>
<comment type="similarity">
    <text evidence="1">Belongs to the phD/YefM antitoxin family.</text>
</comment>
<reference evidence="2 3" key="1">
    <citation type="journal article" date="2015" name="Nature">
        <title>rRNA introns, odd ribosomes, and small enigmatic genomes across a large radiation of phyla.</title>
        <authorList>
            <person name="Brown C.T."/>
            <person name="Hug L.A."/>
            <person name="Thomas B.C."/>
            <person name="Sharon I."/>
            <person name="Castelle C.J."/>
            <person name="Singh A."/>
            <person name="Wilkins M.J."/>
            <person name="Williams K.H."/>
            <person name="Banfield J.F."/>
        </authorList>
    </citation>
    <scope>NUCLEOTIDE SEQUENCE [LARGE SCALE GENOMIC DNA]</scope>
</reference>
<proteinExistence type="inferred from homology"/>
<dbReference type="SUPFAM" id="SSF143120">
    <property type="entry name" value="YefM-like"/>
    <property type="match status" value="1"/>
</dbReference>
<evidence type="ECO:0000256" key="1">
    <source>
        <dbReference type="ARBA" id="ARBA00009981"/>
    </source>
</evidence>
<dbReference type="Proteomes" id="UP000033815">
    <property type="component" value="Unassembled WGS sequence"/>
</dbReference>
<dbReference type="EMBL" id="LCHP01000005">
    <property type="protein sequence ID" value="KKT36575.1"/>
    <property type="molecule type" value="Genomic_DNA"/>
</dbReference>